<evidence type="ECO:0000256" key="5">
    <source>
        <dbReference type="ARBA" id="ARBA00022833"/>
    </source>
</evidence>
<keyword evidence="13" id="KW-1185">Reference proteome</keyword>
<dbReference type="PRINTS" id="PR01228">
    <property type="entry name" value="EGGSHELL"/>
</dbReference>
<dbReference type="AlphaFoldDB" id="A0AAX6S5S3"/>
<dbReference type="SUPFAM" id="SSF54928">
    <property type="entry name" value="RNA-binding domain, RBD"/>
    <property type="match status" value="1"/>
</dbReference>
<dbReference type="GeneID" id="101711796"/>
<feature type="compositionally biased region" description="Gly residues" evidence="10">
    <location>
        <begin position="385"/>
        <end position="521"/>
    </location>
</feature>
<dbReference type="SUPFAM" id="SSF90209">
    <property type="entry name" value="Ran binding protein zinc finger-like"/>
    <property type="match status" value="1"/>
</dbReference>
<dbReference type="InterPro" id="IPR012677">
    <property type="entry name" value="Nucleotide-bd_a/b_plait_sf"/>
</dbReference>
<dbReference type="InterPro" id="IPR035979">
    <property type="entry name" value="RBD_domain_sf"/>
</dbReference>
<keyword evidence="6 8" id="KW-0694">RNA-binding</keyword>
<evidence type="ECO:0000259" key="11">
    <source>
        <dbReference type="PROSITE" id="PS50102"/>
    </source>
</evidence>
<sequence length="535" mass="56474">MSDLSARPRASRLTASFLSFPSSEVELGLPDSPILQILEVTVSLGVSSKVILPMEVKATKAMDKHHNQGGRAPSYDQSNYGQQDSYDQQSGYDQHQSSYDDQSNYNQQHDSYNQNQQSYQSQRENYSHHTQDDRRDVSRYGEDNRGYGGSQGGGRGRGGYDKDGRGPMTGSSGGDRGGFKNFGGHRDYGPRPDADSESDNSDNNTIFVQGLGEGVSTDQVGEFFKQIGIIKTNKKTGKPMINLYTDKDTGKPKGEATVSFDDPPSAKAAIDWFDGKEFHGNIIKVSFATRRPEFMRGSGSAGGRRGRGGYRGRGSFQGRGGDPKNGDWVCPNPSCGNMNFARRNSCNQCNEPRPEDSRPSGGDFRGRGYGGERGYRGRGCRGGDRGGYGGDRSGYGGDRSGGGYGGDRSGGGYGGDRSGGYGGDRGGGYGGDRGGGYGGDRGGYGGDRGGYGGDRGGYGGDRGGYGGDRGGYGGDRSRGGYGGDRGGGGSGGYGGDRSGGYGGDRSGGYGGDRGGYGGKMGGRNDYRNDQRNRPY</sequence>
<reference evidence="14" key="1">
    <citation type="submission" date="2025-08" db="UniProtKB">
        <authorList>
            <consortium name="RefSeq"/>
        </authorList>
    </citation>
    <scope>IDENTIFICATION</scope>
</reference>
<evidence type="ECO:0000256" key="8">
    <source>
        <dbReference type="PROSITE-ProRule" id="PRU00176"/>
    </source>
</evidence>
<dbReference type="GO" id="GO:0006355">
    <property type="term" value="P:regulation of DNA-templated transcription"/>
    <property type="evidence" value="ECO:0007669"/>
    <property type="project" value="InterPro"/>
</dbReference>
<organism evidence="13 14">
    <name type="scientific">Heterocephalus glaber</name>
    <name type="common">Naked mole rat</name>
    <dbReference type="NCBI Taxonomy" id="10181"/>
    <lineage>
        <taxon>Eukaryota</taxon>
        <taxon>Metazoa</taxon>
        <taxon>Chordata</taxon>
        <taxon>Craniata</taxon>
        <taxon>Vertebrata</taxon>
        <taxon>Euteleostomi</taxon>
        <taxon>Mammalia</taxon>
        <taxon>Eutheria</taxon>
        <taxon>Euarchontoglires</taxon>
        <taxon>Glires</taxon>
        <taxon>Rodentia</taxon>
        <taxon>Hystricomorpha</taxon>
        <taxon>Bathyergidae</taxon>
        <taxon>Heterocephalus</taxon>
    </lineage>
</organism>
<keyword evidence="5" id="KW-0862">Zinc</keyword>
<feature type="compositionally biased region" description="Basic and acidic residues" evidence="10">
    <location>
        <begin position="125"/>
        <end position="145"/>
    </location>
</feature>
<evidence type="ECO:0000256" key="7">
    <source>
        <dbReference type="ARBA" id="ARBA00023242"/>
    </source>
</evidence>
<feature type="compositionally biased region" description="Gly residues" evidence="10">
    <location>
        <begin position="146"/>
        <end position="157"/>
    </location>
</feature>
<dbReference type="FunFam" id="4.10.1060.10:FF:000008">
    <property type="entry name" value="TATA-binding protein-associated factor 2N isoform X1"/>
    <property type="match status" value="1"/>
</dbReference>
<feature type="region of interest" description="Disordered" evidence="10">
    <location>
        <begin position="61"/>
        <end position="208"/>
    </location>
</feature>
<dbReference type="PROSITE" id="PS01358">
    <property type="entry name" value="ZF_RANBP2_1"/>
    <property type="match status" value="1"/>
</dbReference>
<keyword evidence="7" id="KW-0539">Nucleus</keyword>
<dbReference type="FunFam" id="3.30.70.330:FF:000246">
    <property type="entry name" value="TATA-binding protein-associated factor 2N isoform X1"/>
    <property type="match status" value="1"/>
</dbReference>
<dbReference type="PROSITE" id="PS50199">
    <property type="entry name" value="ZF_RANBP2_2"/>
    <property type="match status" value="1"/>
</dbReference>
<dbReference type="GO" id="GO:0008270">
    <property type="term" value="F:zinc ion binding"/>
    <property type="evidence" value="ECO:0007669"/>
    <property type="project" value="UniProtKB-KW"/>
</dbReference>
<gene>
    <name evidence="14" type="primary">Taf15</name>
</gene>
<evidence type="ECO:0000256" key="10">
    <source>
        <dbReference type="SAM" id="MobiDB-lite"/>
    </source>
</evidence>
<evidence type="ECO:0000256" key="2">
    <source>
        <dbReference type="ARBA" id="ARBA00008448"/>
    </source>
</evidence>
<feature type="compositionally biased region" description="Low complexity" evidence="10">
    <location>
        <begin position="74"/>
        <end position="124"/>
    </location>
</feature>
<proteinExistence type="inferred from homology"/>
<evidence type="ECO:0000313" key="14">
    <source>
        <dbReference type="RefSeq" id="XP_021104550.1"/>
    </source>
</evidence>
<feature type="compositionally biased region" description="Basic and acidic residues" evidence="10">
    <location>
        <begin position="184"/>
        <end position="194"/>
    </location>
</feature>
<dbReference type="CTD" id="8148"/>
<protein>
    <submittedName>
        <fullName evidence="14">TATA-binding protein-associated factor 2N isoform X2</fullName>
    </submittedName>
</protein>
<dbReference type="Proteomes" id="UP000694906">
    <property type="component" value="Unplaced"/>
</dbReference>
<feature type="region of interest" description="Disordered" evidence="10">
    <location>
        <begin position="295"/>
        <end position="326"/>
    </location>
</feature>
<evidence type="ECO:0000259" key="12">
    <source>
        <dbReference type="PROSITE" id="PS50199"/>
    </source>
</evidence>
<dbReference type="PANTHER" id="PTHR23238">
    <property type="entry name" value="RNA BINDING PROTEIN"/>
    <property type="match status" value="1"/>
</dbReference>
<evidence type="ECO:0000256" key="4">
    <source>
        <dbReference type="ARBA" id="ARBA00022771"/>
    </source>
</evidence>
<dbReference type="InterPro" id="IPR001876">
    <property type="entry name" value="Znf_RanBP2"/>
</dbReference>
<accession>A0AAX6S5S3</accession>
<evidence type="ECO:0000256" key="1">
    <source>
        <dbReference type="ARBA" id="ARBA00004123"/>
    </source>
</evidence>
<dbReference type="Gene3D" id="4.10.1060.10">
    <property type="entry name" value="Zinc finger, RanBP2-type"/>
    <property type="match status" value="1"/>
</dbReference>
<feature type="compositionally biased region" description="Basic and acidic residues" evidence="10">
    <location>
        <begin position="522"/>
        <end position="535"/>
    </location>
</feature>
<evidence type="ECO:0000313" key="13">
    <source>
        <dbReference type="Proteomes" id="UP000694906"/>
    </source>
</evidence>
<comment type="similarity">
    <text evidence="2">Belongs to the RRM TET family.</text>
</comment>
<evidence type="ECO:0000256" key="3">
    <source>
        <dbReference type="ARBA" id="ARBA00022723"/>
    </source>
</evidence>
<dbReference type="InterPro" id="IPR036443">
    <property type="entry name" value="Znf_RanBP2_sf"/>
</dbReference>
<dbReference type="RefSeq" id="XP_021104550.1">
    <property type="nucleotide sequence ID" value="XM_021248891.1"/>
</dbReference>
<dbReference type="Pfam" id="PF00076">
    <property type="entry name" value="RRM_1"/>
    <property type="match status" value="1"/>
</dbReference>
<dbReference type="CDD" id="cd12535">
    <property type="entry name" value="RRM_FUS_TAF15"/>
    <property type="match status" value="1"/>
</dbReference>
<dbReference type="GO" id="GO:0003723">
    <property type="term" value="F:RNA binding"/>
    <property type="evidence" value="ECO:0007669"/>
    <property type="project" value="UniProtKB-UniRule"/>
</dbReference>
<evidence type="ECO:0000256" key="9">
    <source>
        <dbReference type="PROSITE-ProRule" id="PRU00322"/>
    </source>
</evidence>
<dbReference type="InterPro" id="IPR034870">
    <property type="entry name" value="TET_fam"/>
</dbReference>
<dbReference type="Gene3D" id="3.30.70.330">
    <property type="match status" value="1"/>
</dbReference>
<keyword evidence="4 9" id="KW-0863">Zinc-finger</keyword>
<name>A0AAX6S5S3_HETGA</name>
<dbReference type="GO" id="GO:0005634">
    <property type="term" value="C:nucleus"/>
    <property type="evidence" value="ECO:0007669"/>
    <property type="project" value="UniProtKB-SubCell"/>
</dbReference>
<dbReference type="InterPro" id="IPR000504">
    <property type="entry name" value="RRM_dom"/>
</dbReference>
<keyword evidence="3" id="KW-0479">Metal-binding</keyword>
<feature type="region of interest" description="Disordered" evidence="10">
    <location>
        <begin position="347"/>
        <end position="535"/>
    </location>
</feature>
<feature type="domain" description="RRM" evidence="11">
    <location>
        <begin position="204"/>
        <end position="290"/>
    </location>
</feature>
<dbReference type="PROSITE" id="PS50102">
    <property type="entry name" value="RRM"/>
    <property type="match status" value="1"/>
</dbReference>
<comment type="subcellular location">
    <subcellularLocation>
        <location evidence="1">Nucleus</location>
    </subcellularLocation>
</comment>
<dbReference type="SMART" id="SM00360">
    <property type="entry name" value="RRM"/>
    <property type="match status" value="1"/>
</dbReference>
<feature type="domain" description="RanBP2-type" evidence="12">
    <location>
        <begin position="324"/>
        <end position="355"/>
    </location>
</feature>
<dbReference type="SMART" id="SM00547">
    <property type="entry name" value="ZnF_RBZ"/>
    <property type="match status" value="1"/>
</dbReference>
<evidence type="ECO:0000256" key="6">
    <source>
        <dbReference type="ARBA" id="ARBA00022884"/>
    </source>
</evidence>
<feature type="compositionally biased region" description="Gly residues" evidence="10">
    <location>
        <begin position="311"/>
        <end position="320"/>
    </location>
</feature>